<evidence type="ECO:0000256" key="1">
    <source>
        <dbReference type="SAM" id="MobiDB-lite"/>
    </source>
</evidence>
<name>A0A165NQE6_9APHY</name>
<evidence type="ECO:0000313" key="3">
    <source>
        <dbReference type="EMBL" id="KZT67244.1"/>
    </source>
</evidence>
<dbReference type="Gene3D" id="3.30.160.60">
    <property type="entry name" value="Classic Zinc Finger"/>
    <property type="match status" value="1"/>
</dbReference>
<feature type="region of interest" description="Disordered" evidence="1">
    <location>
        <begin position="1"/>
        <end position="24"/>
    </location>
</feature>
<sequence length="436" mass="50311">MAHSIEATHGSPRSPESFHSNQLVVPPLPRSPRIPLDIMYNIIENILFDHDRLPIALVCRDWYECFTAYCPPDLSIYSRRSLNSLLAQCKQGNEYARQRLERTTSLRIYQRDDDDDRYCAAVPLVLAPRMPAVRTLIFFGSIRPPVHPTFTRSLRQFSDLRGLEISRFTVFSFAELRDMILSFPQLNSLILRGGKCIQPNTPAIHNSNIFPTMRAPRVRCPQLQQAELRHLDFGLLSPLLDWLASSYPKLVPAVFKNDEVHAICEWDGCWEQFARTQDAIMDHIITVHFKSASKGHTGKIRCQWEGCSRRGYMDLNSVLLHVMDTHAPMTSEVCHYDEPPCGEVIMEPSMRNVRDHFDSSHTGASLAVQGVRINCRWRYPDSGRTCGESLPNAQLIKHVFNSHIRKIHRCRYCRVYYARRDSLVRHMSYCRNNAQE</sequence>
<dbReference type="EMBL" id="KV429078">
    <property type="protein sequence ID" value="KZT67244.1"/>
    <property type="molecule type" value="Genomic_DNA"/>
</dbReference>
<feature type="domain" description="C2H2-type" evidence="2">
    <location>
        <begin position="300"/>
        <end position="326"/>
    </location>
</feature>
<evidence type="ECO:0000259" key="2">
    <source>
        <dbReference type="SMART" id="SM00355"/>
    </source>
</evidence>
<proteinExistence type="predicted"/>
<dbReference type="InterPro" id="IPR013087">
    <property type="entry name" value="Znf_C2H2_type"/>
</dbReference>
<gene>
    <name evidence="3" type="ORF">DAEQUDRAFT_729279</name>
</gene>
<reference evidence="3 4" key="1">
    <citation type="journal article" date="2016" name="Mol. Biol. Evol.">
        <title>Comparative Genomics of Early-Diverging Mushroom-Forming Fungi Provides Insights into the Origins of Lignocellulose Decay Capabilities.</title>
        <authorList>
            <person name="Nagy L.G."/>
            <person name="Riley R."/>
            <person name="Tritt A."/>
            <person name="Adam C."/>
            <person name="Daum C."/>
            <person name="Floudas D."/>
            <person name="Sun H."/>
            <person name="Yadav J.S."/>
            <person name="Pangilinan J."/>
            <person name="Larsson K.H."/>
            <person name="Matsuura K."/>
            <person name="Barry K."/>
            <person name="Labutti K."/>
            <person name="Kuo R."/>
            <person name="Ohm R.A."/>
            <person name="Bhattacharya S.S."/>
            <person name="Shirouzu T."/>
            <person name="Yoshinaga Y."/>
            <person name="Martin F.M."/>
            <person name="Grigoriev I.V."/>
            <person name="Hibbett D.S."/>
        </authorList>
    </citation>
    <scope>NUCLEOTIDE SEQUENCE [LARGE SCALE GENOMIC DNA]</scope>
    <source>
        <strain evidence="3 4">L-15889</strain>
    </source>
</reference>
<evidence type="ECO:0000313" key="4">
    <source>
        <dbReference type="Proteomes" id="UP000076727"/>
    </source>
</evidence>
<dbReference type="AlphaFoldDB" id="A0A165NQE6"/>
<feature type="domain" description="C2H2-type" evidence="2">
    <location>
        <begin position="408"/>
        <end position="428"/>
    </location>
</feature>
<dbReference type="Proteomes" id="UP000076727">
    <property type="component" value="Unassembled WGS sequence"/>
</dbReference>
<feature type="domain" description="C2H2-type" evidence="2">
    <location>
        <begin position="262"/>
        <end position="288"/>
    </location>
</feature>
<dbReference type="OrthoDB" id="423607at2759"/>
<protein>
    <recommendedName>
        <fullName evidence="2">C2H2-type domain-containing protein</fullName>
    </recommendedName>
</protein>
<accession>A0A165NQE6</accession>
<organism evidence="3 4">
    <name type="scientific">Daedalea quercina L-15889</name>
    <dbReference type="NCBI Taxonomy" id="1314783"/>
    <lineage>
        <taxon>Eukaryota</taxon>
        <taxon>Fungi</taxon>
        <taxon>Dikarya</taxon>
        <taxon>Basidiomycota</taxon>
        <taxon>Agaricomycotina</taxon>
        <taxon>Agaricomycetes</taxon>
        <taxon>Polyporales</taxon>
        <taxon>Fomitopsis</taxon>
    </lineage>
</organism>
<keyword evidence="4" id="KW-1185">Reference proteome</keyword>
<dbReference type="SMART" id="SM00355">
    <property type="entry name" value="ZnF_C2H2"/>
    <property type="match status" value="3"/>
</dbReference>